<keyword evidence="1" id="KW-0812">Transmembrane</keyword>
<dbReference type="Gene3D" id="3.40.390.10">
    <property type="entry name" value="Collagenase (Catalytic Domain)"/>
    <property type="match status" value="1"/>
</dbReference>
<keyword evidence="1" id="KW-0472">Membrane</keyword>
<reference evidence="3" key="1">
    <citation type="journal article" date="2023" name="Commun. Biol.">
        <title>Genome analysis of Parmales, the sister group of diatoms, reveals the evolutionary specialization of diatoms from phago-mixotrophs to photoautotrophs.</title>
        <authorList>
            <person name="Ban H."/>
            <person name="Sato S."/>
            <person name="Yoshikawa S."/>
            <person name="Yamada K."/>
            <person name="Nakamura Y."/>
            <person name="Ichinomiya M."/>
            <person name="Sato N."/>
            <person name="Blanc-Mathieu R."/>
            <person name="Endo H."/>
            <person name="Kuwata A."/>
            <person name="Ogata H."/>
        </authorList>
    </citation>
    <scope>NUCLEOTIDE SEQUENCE [LARGE SCALE GENOMIC DNA]</scope>
    <source>
        <strain evidence="3">NIES 3699</strain>
    </source>
</reference>
<dbReference type="InterPro" id="IPR024079">
    <property type="entry name" value="MetalloPept_cat_dom_sf"/>
</dbReference>
<protein>
    <submittedName>
        <fullName evidence="2">Uncharacterized protein</fullName>
    </submittedName>
</protein>
<keyword evidence="1" id="KW-1133">Transmembrane helix</keyword>
<dbReference type="AlphaFoldDB" id="A0A9W7FIY9"/>
<name>A0A9W7FIY9_9STRA</name>
<evidence type="ECO:0000313" key="3">
    <source>
        <dbReference type="Proteomes" id="UP001165160"/>
    </source>
</evidence>
<dbReference type="EMBL" id="BRXX01000456">
    <property type="protein sequence ID" value="GMI13048.1"/>
    <property type="molecule type" value="Genomic_DNA"/>
</dbReference>
<sequence length="190" mass="21887">RLIRDICNSPDLSIHEYAHVLHLSVPDAPWSKAITAAYANFMSNELQALSTSYNEPYFKGECCFWYSAANEKEYFAVSSQAYFLQSSEERWDWPKKTSTWQSKDAEGFDAVTELWMIPEEDIVKYMSECKLLFFSDLDEKTAIMIVVGVAIVVVTVVICCCWKICKRRGDTTSERQRKESAHHQISNVEL</sequence>
<feature type="non-terminal residue" evidence="2">
    <location>
        <position position="1"/>
    </location>
</feature>
<accession>A0A9W7FIY9</accession>
<evidence type="ECO:0000256" key="1">
    <source>
        <dbReference type="SAM" id="Phobius"/>
    </source>
</evidence>
<dbReference type="Proteomes" id="UP001165160">
    <property type="component" value="Unassembled WGS sequence"/>
</dbReference>
<feature type="transmembrane region" description="Helical" evidence="1">
    <location>
        <begin position="142"/>
        <end position="165"/>
    </location>
</feature>
<keyword evidence="3" id="KW-1185">Reference proteome</keyword>
<dbReference type="GO" id="GO:0008237">
    <property type="term" value="F:metallopeptidase activity"/>
    <property type="evidence" value="ECO:0007669"/>
    <property type="project" value="InterPro"/>
</dbReference>
<evidence type="ECO:0000313" key="2">
    <source>
        <dbReference type="EMBL" id="GMI13048.1"/>
    </source>
</evidence>
<proteinExistence type="predicted"/>
<dbReference type="SUPFAM" id="SSF55486">
    <property type="entry name" value="Metalloproteases ('zincins'), catalytic domain"/>
    <property type="match status" value="1"/>
</dbReference>
<comment type="caution">
    <text evidence="2">The sequence shown here is derived from an EMBL/GenBank/DDBJ whole genome shotgun (WGS) entry which is preliminary data.</text>
</comment>
<organism evidence="2 3">
    <name type="scientific">Triparma verrucosa</name>
    <dbReference type="NCBI Taxonomy" id="1606542"/>
    <lineage>
        <taxon>Eukaryota</taxon>
        <taxon>Sar</taxon>
        <taxon>Stramenopiles</taxon>
        <taxon>Ochrophyta</taxon>
        <taxon>Bolidophyceae</taxon>
        <taxon>Parmales</taxon>
        <taxon>Triparmaceae</taxon>
        <taxon>Triparma</taxon>
    </lineage>
</organism>
<gene>
    <name evidence="2" type="ORF">TrVE_jg11804</name>
</gene>